<dbReference type="SUPFAM" id="SSF52029">
    <property type="entry name" value="GroEL apical domain-like"/>
    <property type="match status" value="1"/>
</dbReference>
<protein>
    <recommendedName>
        <fullName evidence="8">T-complex protein 1 subunit delta</fullName>
    </recommendedName>
</protein>
<keyword evidence="5 6" id="KW-0143">Chaperone</keyword>
<evidence type="ECO:0000256" key="6">
    <source>
        <dbReference type="RuleBase" id="RU004187"/>
    </source>
</evidence>
<comment type="subunit">
    <text evidence="2">Heterooligomeric complex of about 850 to 900 kDa that forms two stacked rings, 12 to 16 nm in diameter.</text>
</comment>
<accession>A0A7S3N617</accession>
<dbReference type="InterPro" id="IPR002423">
    <property type="entry name" value="Cpn60/GroEL/TCP-1"/>
</dbReference>
<dbReference type="Pfam" id="PF00118">
    <property type="entry name" value="Cpn60_TCP1"/>
    <property type="match status" value="1"/>
</dbReference>
<evidence type="ECO:0000256" key="4">
    <source>
        <dbReference type="ARBA" id="ARBA00022840"/>
    </source>
</evidence>
<dbReference type="Gene3D" id="3.50.7.10">
    <property type="entry name" value="GroEL"/>
    <property type="match status" value="1"/>
</dbReference>
<proteinExistence type="inferred from homology"/>
<dbReference type="InterPro" id="IPR017998">
    <property type="entry name" value="Chaperone_TCP-1"/>
</dbReference>
<evidence type="ECO:0000256" key="3">
    <source>
        <dbReference type="ARBA" id="ARBA00022741"/>
    </source>
</evidence>
<reference evidence="7" key="1">
    <citation type="submission" date="2021-01" db="EMBL/GenBank/DDBJ databases">
        <authorList>
            <person name="Corre E."/>
            <person name="Pelletier E."/>
            <person name="Niang G."/>
            <person name="Scheremetjew M."/>
            <person name="Finn R."/>
            <person name="Kale V."/>
            <person name="Holt S."/>
            <person name="Cochrane G."/>
            <person name="Meng A."/>
            <person name="Brown T."/>
            <person name="Cohen L."/>
        </authorList>
    </citation>
    <scope>NUCLEOTIDE SEQUENCE</scope>
    <source>
        <strain evidence="7">FSP1.4</strain>
    </source>
</reference>
<evidence type="ECO:0000256" key="5">
    <source>
        <dbReference type="ARBA" id="ARBA00023186"/>
    </source>
</evidence>
<dbReference type="InterPro" id="IPR027409">
    <property type="entry name" value="GroEL-like_apical_dom_sf"/>
</dbReference>
<keyword evidence="3 6" id="KW-0547">Nucleotide-binding</keyword>
<dbReference type="InterPro" id="IPR027413">
    <property type="entry name" value="GROEL-like_equatorial_sf"/>
</dbReference>
<evidence type="ECO:0000313" key="7">
    <source>
        <dbReference type="EMBL" id="CAE0343572.1"/>
    </source>
</evidence>
<keyword evidence="4 6" id="KW-0067">ATP-binding</keyword>
<evidence type="ECO:0000256" key="1">
    <source>
        <dbReference type="ARBA" id="ARBA00008020"/>
    </source>
</evidence>
<organism evidence="7">
    <name type="scientific">Euplotes harpa</name>
    <dbReference type="NCBI Taxonomy" id="151035"/>
    <lineage>
        <taxon>Eukaryota</taxon>
        <taxon>Sar</taxon>
        <taxon>Alveolata</taxon>
        <taxon>Ciliophora</taxon>
        <taxon>Intramacronucleata</taxon>
        <taxon>Spirotrichea</taxon>
        <taxon>Hypotrichia</taxon>
        <taxon>Euplotida</taxon>
        <taxon>Euplotidae</taxon>
        <taxon>Euplotes</taxon>
    </lineage>
</organism>
<dbReference type="SUPFAM" id="SSF48592">
    <property type="entry name" value="GroEL equatorial domain-like"/>
    <property type="match status" value="1"/>
</dbReference>
<dbReference type="AlphaFoldDB" id="A0A7S3N617"/>
<dbReference type="PANTHER" id="PTHR11353">
    <property type="entry name" value="CHAPERONIN"/>
    <property type="match status" value="1"/>
</dbReference>
<evidence type="ECO:0000256" key="2">
    <source>
        <dbReference type="ARBA" id="ARBA00011531"/>
    </source>
</evidence>
<sequence>MESSVVVHEYTAMDRILKEEKKYIVKMIKTIVKSGCNVLLIQKSIMRDAVNDLALHFLAKKNIMVVKDIERETVDFISRTTGCIPIASIEQFTEEKLGKAELVVDDKSCRVIRITGCPTPKEGRRTVSVLVRGSSQLILDEAERSLHDALCVVRSLVKKRALVPGGAAVEMEIAQKLNVVSREIFGTDSYCVKAFAHALEIIPYTLSENAGLDPVKFVTELRNAHTKGKKNAGINVKKNKISDMLELNVVQPALVSISALSLATECVRMILKIDDIVLTM</sequence>
<comment type="similarity">
    <text evidence="1 6">Belongs to the TCP-1 chaperonin family.</text>
</comment>
<dbReference type="GO" id="GO:0005524">
    <property type="term" value="F:ATP binding"/>
    <property type="evidence" value="ECO:0007669"/>
    <property type="project" value="UniProtKB-KW"/>
</dbReference>
<evidence type="ECO:0008006" key="8">
    <source>
        <dbReference type="Google" id="ProtNLM"/>
    </source>
</evidence>
<dbReference type="PRINTS" id="PR00304">
    <property type="entry name" value="TCOMPLEXTCP1"/>
</dbReference>
<dbReference type="EMBL" id="HBII01005589">
    <property type="protein sequence ID" value="CAE0343572.1"/>
    <property type="molecule type" value="Transcribed_RNA"/>
</dbReference>
<name>A0A7S3N617_9SPIT</name>
<dbReference type="GO" id="GO:0140662">
    <property type="term" value="F:ATP-dependent protein folding chaperone"/>
    <property type="evidence" value="ECO:0007669"/>
    <property type="project" value="InterPro"/>
</dbReference>
<dbReference type="Gene3D" id="1.10.560.10">
    <property type="entry name" value="GroEL-like equatorial domain"/>
    <property type="match status" value="1"/>
</dbReference>
<gene>
    <name evidence="7" type="ORF">EHAR0213_LOCUS2479</name>
</gene>